<dbReference type="SMART" id="SM00387">
    <property type="entry name" value="HATPase_c"/>
    <property type="match status" value="1"/>
</dbReference>
<dbReference type="PANTHER" id="PTHR43065:SF29">
    <property type="entry name" value="SENSOR PROTEIN KINASE FLES"/>
    <property type="match status" value="1"/>
</dbReference>
<evidence type="ECO:0000313" key="7">
    <source>
        <dbReference type="Proteomes" id="UP000250443"/>
    </source>
</evidence>
<dbReference type="CDD" id="cd00082">
    <property type="entry name" value="HisKA"/>
    <property type="match status" value="1"/>
</dbReference>
<keyword evidence="5" id="KW-0418">Kinase</keyword>
<dbReference type="InterPro" id="IPR005467">
    <property type="entry name" value="His_kinase_dom"/>
</dbReference>
<dbReference type="InterPro" id="IPR036890">
    <property type="entry name" value="HATPase_C_sf"/>
</dbReference>
<evidence type="ECO:0000313" key="8">
    <source>
        <dbReference type="Proteomes" id="UP000626180"/>
    </source>
</evidence>
<name>A0A2X2ES75_PSELU</name>
<dbReference type="SUPFAM" id="SSF55785">
    <property type="entry name" value="PYP-like sensor domain (PAS domain)"/>
    <property type="match status" value="1"/>
</dbReference>
<keyword evidence="8" id="KW-1185">Reference proteome</keyword>
<evidence type="ECO:0000256" key="3">
    <source>
        <dbReference type="ARBA" id="ARBA00022553"/>
    </source>
</evidence>
<evidence type="ECO:0000256" key="1">
    <source>
        <dbReference type="ARBA" id="ARBA00000085"/>
    </source>
</evidence>
<organism evidence="6 7">
    <name type="scientific">Pseudomonas luteola</name>
    <dbReference type="NCBI Taxonomy" id="47886"/>
    <lineage>
        <taxon>Bacteria</taxon>
        <taxon>Pseudomonadati</taxon>
        <taxon>Pseudomonadota</taxon>
        <taxon>Gammaproteobacteria</taxon>
        <taxon>Pseudomonadales</taxon>
        <taxon>Pseudomonadaceae</taxon>
        <taxon>Pseudomonas</taxon>
    </lineage>
</organism>
<dbReference type="PROSITE" id="PS50109">
    <property type="entry name" value="HIS_KIN"/>
    <property type="match status" value="1"/>
</dbReference>
<dbReference type="InterPro" id="IPR003594">
    <property type="entry name" value="HATPase_dom"/>
</dbReference>
<dbReference type="PANTHER" id="PTHR43065">
    <property type="entry name" value="SENSOR HISTIDINE KINASE"/>
    <property type="match status" value="1"/>
</dbReference>
<evidence type="ECO:0000256" key="2">
    <source>
        <dbReference type="ARBA" id="ARBA00012438"/>
    </source>
</evidence>
<sequence length="401" mass="44539">MSSSVTPVPSNTPSTDDVRRTLEQASVLFEPISDLFNEPYGWLEDRLSDLKGELARETAQRVQELAEKERLANRLQSLLDILPAGIIVLDGQGVVCEANPIVVGLLGEPLVGTLWRDVIGRCFAPRKDDGHEISLKSGRRVSLATRSLDGEPGQLIMLSDMTETRRLQEQLARHERLSSMGRMVASLAHQIRTPLSAAMLYAGHLSERPQPFEQQQRFASRLKDRLHELENQVQDMLIFARGELPLNDRVSPVQLFAAIQSIANPYLEDLQLRWQCDAFVGEVLCNRDTFVGAVMNVVHNAVQAAGKTARYKIHAYARQDTLRLSISDSGPGMTVETVRRLGEPFFTTKPMGTGLGMTVARTVAKAHHGDLLIRSRPGRGTCMTFVLPLHGPRLVLMENPL</sequence>
<dbReference type="CDD" id="cd00130">
    <property type="entry name" value="PAS"/>
    <property type="match status" value="1"/>
</dbReference>
<dbReference type="EC" id="2.7.13.3" evidence="2"/>
<dbReference type="PRINTS" id="PR00344">
    <property type="entry name" value="BCTRLSENSOR"/>
</dbReference>
<dbReference type="SMART" id="SM00091">
    <property type="entry name" value="PAS"/>
    <property type="match status" value="1"/>
</dbReference>
<keyword evidence="3" id="KW-0597">Phosphoprotein</keyword>
<feature type="domain" description="Histidine kinase" evidence="4">
    <location>
        <begin position="186"/>
        <end position="391"/>
    </location>
</feature>
<keyword evidence="6" id="KW-0808">Transferase</keyword>
<accession>A0A2X2ES75</accession>
<dbReference type="Pfam" id="PF02518">
    <property type="entry name" value="HATPase_c"/>
    <property type="match status" value="1"/>
</dbReference>
<protein>
    <recommendedName>
        <fullName evidence="2">histidine kinase</fullName>
        <ecNumber evidence="2">2.7.13.3</ecNumber>
    </recommendedName>
</protein>
<evidence type="ECO:0000313" key="5">
    <source>
        <dbReference type="EMBL" id="MBF8640454.1"/>
    </source>
</evidence>
<dbReference type="GO" id="GO:0000155">
    <property type="term" value="F:phosphorelay sensor kinase activity"/>
    <property type="evidence" value="ECO:0007669"/>
    <property type="project" value="InterPro"/>
</dbReference>
<dbReference type="Pfam" id="PF00512">
    <property type="entry name" value="HisKA"/>
    <property type="match status" value="1"/>
</dbReference>
<dbReference type="RefSeq" id="WP_010797893.1">
    <property type="nucleotide sequence ID" value="NZ_FQYS01000003.1"/>
</dbReference>
<dbReference type="AlphaFoldDB" id="A0A2X2ES75"/>
<evidence type="ECO:0000259" key="4">
    <source>
        <dbReference type="PROSITE" id="PS50109"/>
    </source>
</evidence>
<reference evidence="5 8" key="2">
    <citation type="submission" date="2020-10" db="EMBL/GenBank/DDBJ databases">
        <title>Genome sequences of Pseudomonas isolates.</title>
        <authorList>
            <person name="Wessels L."/>
            <person name="Reich F."/>
            <person name="Hammerl J."/>
        </authorList>
    </citation>
    <scope>NUCLEOTIDE SEQUENCE [LARGE SCALE GENOMIC DNA]</scope>
    <source>
        <strain evidence="5 8">20-MO00624-0</strain>
    </source>
</reference>
<dbReference type="InterPro" id="IPR036097">
    <property type="entry name" value="HisK_dim/P_sf"/>
</dbReference>
<comment type="catalytic activity">
    <reaction evidence="1">
        <text>ATP + protein L-histidine = ADP + protein N-phospho-L-histidine.</text>
        <dbReference type="EC" id="2.7.13.3"/>
    </reaction>
</comment>
<dbReference type="SMART" id="SM00388">
    <property type="entry name" value="HisKA"/>
    <property type="match status" value="1"/>
</dbReference>
<proteinExistence type="predicted"/>
<reference evidence="6 7" key="1">
    <citation type="submission" date="2018-06" db="EMBL/GenBank/DDBJ databases">
        <authorList>
            <consortium name="Pathogen Informatics"/>
            <person name="Doyle S."/>
        </authorList>
    </citation>
    <scope>NUCLEOTIDE SEQUENCE [LARGE SCALE GENOMIC DNA]</scope>
    <source>
        <strain evidence="6 7">NCTC11842</strain>
    </source>
</reference>
<dbReference type="InterPro" id="IPR004358">
    <property type="entry name" value="Sig_transdc_His_kin-like_C"/>
</dbReference>
<dbReference type="SUPFAM" id="SSF55874">
    <property type="entry name" value="ATPase domain of HSP90 chaperone/DNA topoisomerase II/histidine kinase"/>
    <property type="match status" value="1"/>
</dbReference>
<evidence type="ECO:0000313" key="6">
    <source>
        <dbReference type="EMBL" id="SPZ09450.1"/>
    </source>
</evidence>
<dbReference type="Proteomes" id="UP000250443">
    <property type="component" value="Unassembled WGS sequence"/>
</dbReference>
<dbReference type="Proteomes" id="UP000626180">
    <property type="component" value="Unassembled WGS sequence"/>
</dbReference>
<dbReference type="EMBL" id="UAUF01000013">
    <property type="protein sequence ID" value="SPZ09450.1"/>
    <property type="molecule type" value="Genomic_DNA"/>
</dbReference>
<dbReference type="InterPro" id="IPR003661">
    <property type="entry name" value="HisK_dim/P_dom"/>
</dbReference>
<dbReference type="Gene3D" id="3.30.565.10">
    <property type="entry name" value="Histidine kinase-like ATPase, C-terminal domain"/>
    <property type="match status" value="1"/>
</dbReference>
<gene>
    <name evidence="6" type="primary">kinE_1</name>
    <name evidence="5" type="ORF">IRZ65_07150</name>
    <name evidence="6" type="ORF">NCTC11842_03020</name>
</gene>
<dbReference type="InterPro" id="IPR000014">
    <property type="entry name" value="PAS"/>
</dbReference>
<dbReference type="SUPFAM" id="SSF47384">
    <property type="entry name" value="Homodimeric domain of signal transducing histidine kinase"/>
    <property type="match status" value="1"/>
</dbReference>
<dbReference type="InterPro" id="IPR035965">
    <property type="entry name" value="PAS-like_dom_sf"/>
</dbReference>
<dbReference type="EMBL" id="JADMCD010000003">
    <property type="protein sequence ID" value="MBF8640454.1"/>
    <property type="molecule type" value="Genomic_DNA"/>
</dbReference>
<dbReference type="Gene3D" id="1.10.287.130">
    <property type="match status" value="1"/>
</dbReference>